<dbReference type="PIRSF" id="PIRSF006413">
    <property type="entry name" value="IF-6"/>
    <property type="match status" value="1"/>
</dbReference>
<keyword evidence="1 6" id="KW-0963">Cytoplasm</keyword>
<dbReference type="NCBIfam" id="TIGR00323">
    <property type="entry name" value="eIF-6"/>
    <property type="match status" value="1"/>
</dbReference>
<accession>A0A5N5SVY0</accession>
<comment type="subcellular location">
    <subcellularLocation>
        <location evidence="6">Cytoplasm</location>
    </subcellularLocation>
    <subcellularLocation>
        <location evidence="6">Nucleus</location>
        <location evidence="6">Nucleolus</location>
    </subcellularLocation>
    <text evidence="6">Shuttles between cytoplasm and nucleus/nucleolus.</text>
</comment>
<comment type="caution">
    <text evidence="7">The sequence shown here is derived from an EMBL/GenBank/DDBJ whole genome shotgun (WGS) entry which is preliminary data.</text>
</comment>
<keyword evidence="2 6" id="KW-0396">Initiation factor</keyword>
<evidence type="ECO:0000256" key="6">
    <source>
        <dbReference type="HAMAP-Rule" id="MF_03132"/>
    </source>
</evidence>
<proteinExistence type="inferred from homology"/>
<dbReference type="PANTHER" id="PTHR10784">
    <property type="entry name" value="TRANSLATION INITIATION FACTOR 6"/>
    <property type="match status" value="1"/>
</dbReference>
<dbReference type="AlphaFoldDB" id="A0A5N5SVY0"/>
<dbReference type="HAMAP" id="MF_00032">
    <property type="entry name" value="eIF_6"/>
    <property type="match status" value="1"/>
</dbReference>
<dbReference type="CDD" id="cd00527">
    <property type="entry name" value="IF6"/>
    <property type="match status" value="1"/>
</dbReference>
<dbReference type="EMBL" id="SEYY01019633">
    <property type="protein sequence ID" value="KAB7498078.1"/>
    <property type="molecule type" value="Genomic_DNA"/>
</dbReference>
<protein>
    <recommendedName>
        <fullName evidence="6">Eukaryotic translation initiation factor 6</fullName>
        <shortName evidence="6">eIF-6</shortName>
    </recommendedName>
</protein>
<dbReference type="GO" id="GO:0042256">
    <property type="term" value="P:cytosolic ribosome assembly"/>
    <property type="evidence" value="ECO:0007669"/>
    <property type="project" value="UniProtKB-UniRule"/>
</dbReference>
<comment type="similarity">
    <text evidence="6">Belongs to the eIF-6 family.</text>
</comment>
<dbReference type="Proteomes" id="UP000326759">
    <property type="component" value="Unassembled WGS sequence"/>
</dbReference>
<evidence type="ECO:0000313" key="8">
    <source>
        <dbReference type="Proteomes" id="UP000326759"/>
    </source>
</evidence>
<dbReference type="SMART" id="SM00654">
    <property type="entry name" value="eIF6"/>
    <property type="match status" value="1"/>
</dbReference>
<dbReference type="GO" id="GO:0005730">
    <property type="term" value="C:nucleolus"/>
    <property type="evidence" value="ECO:0007669"/>
    <property type="project" value="UniProtKB-SubCell"/>
</dbReference>
<dbReference type="Gene3D" id="3.75.10.10">
    <property type="entry name" value="L-arginine/glycine Amidinotransferase, Chain A"/>
    <property type="match status" value="1"/>
</dbReference>
<gene>
    <name evidence="7" type="primary">eif6</name>
    <name evidence="6" type="synonym">EIF6</name>
    <name evidence="7" type="ORF">Anas_01688</name>
</gene>
<dbReference type="Pfam" id="PF01912">
    <property type="entry name" value="eIF-6"/>
    <property type="match status" value="1"/>
</dbReference>
<comment type="function">
    <text evidence="6">Binds to the 60S ribosomal subunit and prevents its association with the 40S ribosomal subunit to form the 80S initiation complex in the cytoplasm. May also be involved in ribosome biogenesis.</text>
</comment>
<dbReference type="GO" id="GO:0043023">
    <property type="term" value="F:ribosomal large subunit binding"/>
    <property type="evidence" value="ECO:0007669"/>
    <property type="project" value="UniProtKB-UniRule"/>
</dbReference>
<keyword evidence="8" id="KW-1185">Reference proteome</keyword>
<dbReference type="GO" id="GO:0005737">
    <property type="term" value="C:cytoplasm"/>
    <property type="evidence" value="ECO:0007669"/>
    <property type="project" value="UniProtKB-SubCell"/>
</dbReference>
<keyword evidence="3 6" id="KW-0648">Protein biosynthesis</keyword>
<evidence type="ECO:0000256" key="1">
    <source>
        <dbReference type="ARBA" id="ARBA00022490"/>
    </source>
</evidence>
<name>A0A5N5SVY0_9CRUS</name>
<sequence>MAIRCQFEGSNEIGVFTKLTNSYCLVGIGGTQNFYSTFEEQLGEVIPVVHASIAGCRIVGTLVAGNRHGLLVPNSTTDAELQSLRDHLPDKVKVQRIEERLSALGNVITCNDYVALVHPDIDQETEELIRDVLQLEDVFRHTVANNVLVGSYSVLTNQGGIVHPSTSIQEQEELCGLLQVPLVAGTVNRGSNGVSAGLVVNDWAAFVGLETTATELNVIESIFKISDTPHSAITTTMRDVLVDSLT</sequence>
<dbReference type="FunFam" id="3.75.10.10:FF:000001">
    <property type="entry name" value="Eukaryotic translation initiation factor 6"/>
    <property type="match status" value="1"/>
</dbReference>
<dbReference type="GO" id="GO:0042273">
    <property type="term" value="P:ribosomal large subunit biogenesis"/>
    <property type="evidence" value="ECO:0007669"/>
    <property type="project" value="UniProtKB-UniRule"/>
</dbReference>
<dbReference type="OrthoDB" id="4155914at2759"/>
<keyword evidence="4 6" id="KW-0539">Nucleus</keyword>
<keyword evidence="6" id="KW-0690">Ribosome biogenesis</keyword>
<organism evidence="7 8">
    <name type="scientific">Armadillidium nasatum</name>
    <dbReference type="NCBI Taxonomy" id="96803"/>
    <lineage>
        <taxon>Eukaryota</taxon>
        <taxon>Metazoa</taxon>
        <taxon>Ecdysozoa</taxon>
        <taxon>Arthropoda</taxon>
        <taxon>Crustacea</taxon>
        <taxon>Multicrustacea</taxon>
        <taxon>Malacostraca</taxon>
        <taxon>Eumalacostraca</taxon>
        <taxon>Peracarida</taxon>
        <taxon>Isopoda</taxon>
        <taxon>Oniscidea</taxon>
        <taxon>Crinocheta</taxon>
        <taxon>Armadillidiidae</taxon>
        <taxon>Armadillidium</taxon>
    </lineage>
</organism>
<comment type="subunit">
    <text evidence="5">Monomer. Associates with the 60S ribosomal subunit. Interacts with RACK1. Interacts with DICER1, AGO2, TARBP2, MOV10 and RPL7A; they form a large RNA-induced silencing complex (RISC).</text>
</comment>
<evidence type="ECO:0000256" key="4">
    <source>
        <dbReference type="ARBA" id="ARBA00023242"/>
    </source>
</evidence>
<dbReference type="GO" id="GO:0003743">
    <property type="term" value="F:translation initiation factor activity"/>
    <property type="evidence" value="ECO:0007669"/>
    <property type="project" value="UniProtKB-UniRule"/>
</dbReference>
<evidence type="ECO:0000256" key="5">
    <source>
        <dbReference type="ARBA" id="ARBA00062592"/>
    </source>
</evidence>
<dbReference type="InterPro" id="IPR002769">
    <property type="entry name" value="eIF6"/>
</dbReference>
<dbReference type="SUPFAM" id="SSF55909">
    <property type="entry name" value="Pentein"/>
    <property type="match status" value="1"/>
</dbReference>
<evidence type="ECO:0000256" key="2">
    <source>
        <dbReference type="ARBA" id="ARBA00022540"/>
    </source>
</evidence>
<evidence type="ECO:0000313" key="7">
    <source>
        <dbReference type="EMBL" id="KAB7498078.1"/>
    </source>
</evidence>
<reference evidence="7 8" key="1">
    <citation type="journal article" date="2019" name="PLoS Biol.">
        <title>Sex chromosomes control vertical transmission of feminizing Wolbachia symbionts in an isopod.</title>
        <authorList>
            <person name="Becking T."/>
            <person name="Chebbi M.A."/>
            <person name="Giraud I."/>
            <person name="Moumen B."/>
            <person name="Laverre T."/>
            <person name="Caubet Y."/>
            <person name="Peccoud J."/>
            <person name="Gilbert C."/>
            <person name="Cordaux R."/>
        </authorList>
    </citation>
    <scope>NUCLEOTIDE SEQUENCE [LARGE SCALE GENOMIC DNA]</scope>
    <source>
        <strain evidence="7">ANa2</strain>
        <tissue evidence="7">Whole body excluding digestive tract and cuticle</tissue>
    </source>
</reference>
<evidence type="ECO:0000256" key="3">
    <source>
        <dbReference type="ARBA" id="ARBA00022917"/>
    </source>
</evidence>